<dbReference type="PANTHER" id="PTHR22602">
    <property type="entry name" value="TRANSFERASE CAF17, MITOCHONDRIAL-RELATED"/>
    <property type="match status" value="1"/>
</dbReference>
<dbReference type="Gene3D" id="3.30.70.1400">
    <property type="entry name" value="Aminomethyltransferase beta-barrel domains"/>
    <property type="match status" value="1"/>
</dbReference>
<dbReference type="PANTHER" id="PTHR22602:SF0">
    <property type="entry name" value="TRANSFERASE CAF17, MITOCHONDRIAL-RELATED"/>
    <property type="match status" value="1"/>
</dbReference>
<dbReference type="PIRSF" id="PIRSF006487">
    <property type="entry name" value="GcvT"/>
    <property type="match status" value="1"/>
</dbReference>
<dbReference type="InterPro" id="IPR045179">
    <property type="entry name" value="YgfZ/GcvT"/>
</dbReference>
<dbReference type="InterPro" id="IPR029043">
    <property type="entry name" value="GcvT/YgfZ_C"/>
</dbReference>
<dbReference type="Proteomes" id="UP000321337">
    <property type="component" value="Unassembled WGS sequence"/>
</dbReference>
<proteinExistence type="predicted"/>
<sequence length="319" mass="34487">MHTMTQNILDTLQSGAVFADLAPLGLIAFSGEDTATYLQGQLTNDVRKLAAGAAQYSGFCSPKGRLLASFLLWNKDGATYMQLAGELQEAIQKRLSMFILRSRVKARDARAEAVRIGVAGHRAAQLIEATLGALPPTDMSVAHTRAGSVIRLAAERYQIVTPPESAATLNEALSHDASRIDYPAWQWLEIRAGIPTILPATQEQFVPQMVNFDLTDSVNFQKGCYTGQEIVARTQYLGKLKRRMYLVHSDSPASPGDELYSADMEGQASGMIVNAQPAPNGGWDALAVIQISSADAHPIHLRSLDGARLAIEPLPYALA</sequence>
<accession>A0A512L7E9</accession>
<evidence type="ECO:0000313" key="2">
    <source>
        <dbReference type="EMBL" id="GEP30387.1"/>
    </source>
</evidence>
<feature type="domain" description="GCVT N-terminal" evidence="1">
    <location>
        <begin position="11"/>
        <end position="138"/>
    </location>
</feature>
<gene>
    <name evidence="2" type="ORF">TPL01_15250</name>
</gene>
<dbReference type="InterPro" id="IPR006222">
    <property type="entry name" value="GCVT_N"/>
</dbReference>
<dbReference type="GO" id="GO:0016226">
    <property type="term" value="P:iron-sulfur cluster assembly"/>
    <property type="evidence" value="ECO:0007669"/>
    <property type="project" value="TreeGrafter"/>
</dbReference>
<dbReference type="InterPro" id="IPR017703">
    <property type="entry name" value="YgfZ/GCV_T_CS"/>
</dbReference>
<protein>
    <submittedName>
        <fullName evidence="2">Folate-binding protein</fullName>
    </submittedName>
</protein>
<dbReference type="SUPFAM" id="SSF101790">
    <property type="entry name" value="Aminomethyltransferase beta-barrel domain"/>
    <property type="match status" value="1"/>
</dbReference>
<dbReference type="Pfam" id="PF01571">
    <property type="entry name" value="GCV_T"/>
    <property type="match status" value="1"/>
</dbReference>
<dbReference type="AlphaFoldDB" id="A0A512L7E9"/>
<dbReference type="Gene3D" id="3.30.70.1630">
    <property type="match status" value="1"/>
</dbReference>
<organism evidence="2 3">
    <name type="scientific">Sulfuriferula plumbiphila</name>
    <dbReference type="NCBI Taxonomy" id="171865"/>
    <lineage>
        <taxon>Bacteria</taxon>
        <taxon>Pseudomonadati</taxon>
        <taxon>Pseudomonadota</taxon>
        <taxon>Betaproteobacteria</taxon>
        <taxon>Nitrosomonadales</taxon>
        <taxon>Sulfuricellaceae</taxon>
        <taxon>Sulfuriferula</taxon>
    </lineage>
</organism>
<dbReference type="SUPFAM" id="SSF103025">
    <property type="entry name" value="Folate-binding domain"/>
    <property type="match status" value="1"/>
</dbReference>
<keyword evidence="3" id="KW-1185">Reference proteome</keyword>
<evidence type="ECO:0000313" key="3">
    <source>
        <dbReference type="Proteomes" id="UP000321337"/>
    </source>
</evidence>
<evidence type="ECO:0000259" key="1">
    <source>
        <dbReference type="Pfam" id="PF01571"/>
    </source>
</evidence>
<name>A0A512L7E9_9PROT</name>
<reference evidence="2 3" key="1">
    <citation type="submission" date="2019-07" db="EMBL/GenBank/DDBJ databases">
        <title>Whole genome shotgun sequence of Thiobacillus plumbophilus NBRC 107929.</title>
        <authorList>
            <person name="Hosoyama A."/>
            <person name="Uohara A."/>
            <person name="Ohji S."/>
            <person name="Ichikawa N."/>
        </authorList>
    </citation>
    <scope>NUCLEOTIDE SEQUENCE [LARGE SCALE GENOMIC DNA]</scope>
    <source>
        <strain evidence="2 3">NBRC 107929</strain>
    </source>
</reference>
<dbReference type="NCBIfam" id="TIGR03317">
    <property type="entry name" value="ygfZ_signature"/>
    <property type="match status" value="1"/>
</dbReference>
<dbReference type="EMBL" id="BKAD01000013">
    <property type="protein sequence ID" value="GEP30387.1"/>
    <property type="molecule type" value="Genomic_DNA"/>
</dbReference>
<dbReference type="Gene3D" id="2.40.30.160">
    <property type="match status" value="1"/>
</dbReference>
<comment type="caution">
    <text evidence="2">The sequence shown here is derived from an EMBL/GenBank/DDBJ whole genome shotgun (WGS) entry which is preliminary data.</text>
</comment>